<protein>
    <recommendedName>
        <fullName evidence="1">RSE1/DDB1/CPSF1 C-terminal domain-containing protein</fullName>
    </recommendedName>
</protein>
<dbReference type="VEuPathDB" id="TrichDB:TVAGG3_0476720"/>
<name>A2FTK8_TRIV3</name>
<dbReference type="InterPro" id="IPR015943">
    <property type="entry name" value="WD40/YVTN_repeat-like_dom_sf"/>
</dbReference>
<dbReference type="STRING" id="5722.A2FTK8"/>
<dbReference type="InterPro" id="IPR004871">
    <property type="entry name" value="RSE1/DDB1/CPSF1_C"/>
</dbReference>
<dbReference type="Pfam" id="PF03178">
    <property type="entry name" value="CPSF_A"/>
    <property type="match status" value="1"/>
</dbReference>
<dbReference type="Proteomes" id="UP000001542">
    <property type="component" value="Unassembled WGS sequence"/>
</dbReference>
<reference evidence="2" key="2">
    <citation type="journal article" date="2007" name="Science">
        <title>Draft genome sequence of the sexually transmitted pathogen Trichomonas vaginalis.</title>
        <authorList>
            <person name="Carlton J.M."/>
            <person name="Hirt R.P."/>
            <person name="Silva J.C."/>
            <person name="Delcher A.L."/>
            <person name="Schatz M."/>
            <person name="Zhao Q."/>
            <person name="Wortman J.R."/>
            <person name="Bidwell S.L."/>
            <person name="Alsmark U.C.M."/>
            <person name="Besteiro S."/>
            <person name="Sicheritz-Ponten T."/>
            <person name="Noel C.J."/>
            <person name="Dacks J.B."/>
            <person name="Foster P.G."/>
            <person name="Simillion C."/>
            <person name="Van de Peer Y."/>
            <person name="Miranda-Saavedra D."/>
            <person name="Barton G.J."/>
            <person name="Westrop G.D."/>
            <person name="Mueller S."/>
            <person name="Dessi D."/>
            <person name="Fiori P.L."/>
            <person name="Ren Q."/>
            <person name="Paulsen I."/>
            <person name="Zhang H."/>
            <person name="Bastida-Corcuera F.D."/>
            <person name="Simoes-Barbosa A."/>
            <person name="Brown M.T."/>
            <person name="Hayes R.D."/>
            <person name="Mukherjee M."/>
            <person name="Okumura C.Y."/>
            <person name="Schneider R."/>
            <person name="Smith A.J."/>
            <person name="Vanacova S."/>
            <person name="Villalvazo M."/>
            <person name="Haas B.J."/>
            <person name="Pertea M."/>
            <person name="Feldblyum T.V."/>
            <person name="Utterback T.R."/>
            <person name="Shu C.L."/>
            <person name="Osoegawa K."/>
            <person name="de Jong P.J."/>
            <person name="Hrdy I."/>
            <person name="Horvathova L."/>
            <person name="Zubacova Z."/>
            <person name="Dolezal P."/>
            <person name="Malik S.B."/>
            <person name="Logsdon J.M. Jr."/>
            <person name="Henze K."/>
            <person name="Gupta A."/>
            <person name="Wang C.C."/>
            <person name="Dunne R.L."/>
            <person name="Upcroft J.A."/>
            <person name="Upcroft P."/>
            <person name="White O."/>
            <person name="Salzberg S.L."/>
            <person name="Tang P."/>
            <person name="Chiu C.-H."/>
            <person name="Lee Y.-S."/>
            <person name="Embley T.M."/>
            <person name="Coombs G.H."/>
            <person name="Mottram J.C."/>
            <person name="Tachezy J."/>
            <person name="Fraser-Liggett C.M."/>
            <person name="Johnson P.J."/>
        </authorList>
    </citation>
    <scope>NUCLEOTIDE SEQUENCE [LARGE SCALE GENOMIC DNA]</scope>
    <source>
        <strain evidence="2">G3</strain>
    </source>
</reference>
<dbReference type="KEGG" id="tva:4749472"/>
<dbReference type="InterPro" id="IPR050358">
    <property type="entry name" value="RSE1/DDB1/CFT1"/>
</dbReference>
<dbReference type="Gene3D" id="2.130.10.10">
    <property type="entry name" value="YVTN repeat-like/Quinoprotein amine dehydrogenase"/>
    <property type="match status" value="2"/>
</dbReference>
<reference evidence="2" key="1">
    <citation type="submission" date="2006-10" db="EMBL/GenBank/DDBJ databases">
        <authorList>
            <person name="Amadeo P."/>
            <person name="Zhao Q."/>
            <person name="Wortman J."/>
            <person name="Fraser-Liggett C."/>
            <person name="Carlton J."/>
        </authorList>
    </citation>
    <scope>NUCLEOTIDE SEQUENCE</scope>
    <source>
        <strain evidence="2">G3</strain>
    </source>
</reference>
<proteinExistence type="predicted"/>
<dbReference type="AlphaFoldDB" id="A2FTK8"/>
<gene>
    <name evidence="2" type="ORF">TVAG_317590</name>
</gene>
<keyword evidence="3" id="KW-1185">Reference proteome</keyword>
<evidence type="ECO:0000313" key="2">
    <source>
        <dbReference type="EMBL" id="EAX91770.1"/>
    </source>
</evidence>
<organism evidence="2 3">
    <name type="scientific">Trichomonas vaginalis (strain ATCC PRA-98 / G3)</name>
    <dbReference type="NCBI Taxonomy" id="412133"/>
    <lineage>
        <taxon>Eukaryota</taxon>
        <taxon>Metamonada</taxon>
        <taxon>Parabasalia</taxon>
        <taxon>Trichomonadida</taxon>
        <taxon>Trichomonadidae</taxon>
        <taxon>Trichomonas</taxon>
    </lineage>
</organism>
<dbReference type="InterPro" id="IPR036322">
    <property type="entry name" value="WD40_repeat_dom_sf"/>
</dbReference>
<dbReference type="GO" id="GO:0005634">
    <property type="term" value="C:nucleus"/>
    <property type="evidence" value="ECO:0000318"/>
    <property type="project" value="GO_Central"/>
</dbReference>
<dbReference type="InParanoid" id="A2FTK8"/>
<dbReference type="EMBL" id="DS114012">
    <property type="protein sequence ID" value="EAX91770.1"/>
    <property type="molecule type" value="Genomic_DNA"/>
</dbReference>
<accession>A2FTK8</accession>
<feature type="domain" description="RSE1/DDB1/CPSF1 C-terminal" evidence="1">
    <location>
        <begin position="850"/>
        <end position="967"/>
    </location>
</feature>
<evidence type="ECO:0000313" key="3">
    <source>
        <dbReference type="Proteomes" id="UP000001542"/>
    </source>
</evidence>
<dbReference type="GO" id="GO:0000398">
    <property type="term" value="P:mRNA splicing, via spliceosome"/>
    <property type="evidence" value="ECO:0000318"/>
    <property type="project" value="GO_Central"/>
</dbReference>
<dbReference type="GO" id="GO:0005686">
    <property type="term" value="C:U2 snRNP"/>
    <property type="evidence" value="ECO:0000318"/>
    <property type="project" value="GO_Central"/>
</dbReference>
<dbReference type="OrthoDB" id="436637at2759"/>
<dbReference type="SUPFAM" id="SSF50978">
    <property type="entry name" value="WD40 repeat-like"/>
    <property type="match status" value="2"/>
</dbReference>
<dbReference type="GO" id="GO:0030620">
    <property type="term" value="F:U2 snRNA binding"/>
    <property type="evidence" value="ECO:0000318"/>
    <property type="project" value="GO_Central"/>
</dbReference>
<dbReference type="VEuPathDB" id="TrichDB:TVAG_317590"/>
<evidence type="ECO:0000259" key="1">
    <source>
        <dbReference type="Pfam" id="PF03178"/>
    </source>
</evidence>
<sequence>MEKKYWIHKTIRPSTYPINFITGNWFDAVNEGIEYTIINYLTHLQVFEVKLENGIYRSMYPKILQQFMSKVYAIVKGKPENGIDTFFALRKNDIVHYIFDRKEALFKVLHVLELKPLGINPTNLFMIDSLLITSCPHGSLSSFDINNWRITKVDKPTNFVLLSFITPGKTLCRIEGGNIIAYYNPYTLELLSKKSISVTGYKLFSAFQYMDGAIICYVSETESEEGIPPMFYYISENVELTEVDTLVQIQQVIHEGLPFDEKSSCFFTEKMEFYQISDELNFNVTKIPVTTREEHYFTKLLPFADKVLMAIAISGESLLISPPPTKHTLVYNFEIGQMGLEVSSPLAQVPYMVSYTNTPKSNKINLIRQGIVAASKGNTTISEAVTGLYHVNYDNRKIIAVSHANSTQFIELVNQCFTQTVVQGVKENSQTIGLGVILTRVSILIHARTDGVSMIFSDPNKPGDASIRNLENVSNVSLFASTMSQFLICFQKHRLQFISVPEADARKFNIHDFDAAIDVTAISFSGYQLVNRKEQEQVSPYADWMAIATTDGKNHAIRVYNARNFEENQFLTISMMCPVSSMAPLTSTRMCVGLENGIVVLLNYKHGTKPFVTNSLSIGQGPVRVSVIERYHVICTNSRTWGVSVNQKDIPKFTPVAIHSLSFVAGLGQQHFLAITGCQMELFRLDKGGELTQSKMSTKSPIVKLKPLDGTSFFFVCTKDDIKLYDIRGMMHNFDECGDDEVIKDFYVWEPKSSKLSQTIYVSFIIEREEESIIRIYSLQRPTQQITKANSVCEGHFSKHFENITILNCNDTHNSPFIVVSEGSDLTLISCNFETNDMSCIYHLQHLGRGIDQLTTNDDIIIVGDCSSSVTFIKYVTESRSLQIIGRDYSTRSITSLKPALPHSVCGGDRFGNVFYFELQNITQKKNLNLSMNYNIGDIITGTCFTCDNNHCIRYSTISGKLGAIIQLGSLQKDREWVSSMNEKMTVLQLVQQKTSWMFASLTNCFEYEFHNKQFPSGDVLDLDIIDIFLNMAFPKQVQVLESLSRYLDKKIDLEYISSSLNQFKNYFWNWKDRK</sequence>
<dbReference type="PANTHER" id="PTHR10644">
    <property type="entry name" value="DNA REPAIR/RNA PROCESSING CPSF FAMILY"/>
    <property type="match status" value="1"/>
</dbReference>